<protein>
    <submittedName>
        <fullName evidence="2">Lipoprotein</fullName>
    </submittedName>
</protein>
<proteinExistence type="predicted"/>
<dbReference type="AlphaFoldDB" id="A0A1I7WDK7"/>
<accession>A0A1I7WDK7</accession>
<dbReference type="WBParaSite" id="Hba_02989">
    <property type="protein sequence ID" value="Hba_02989"/>
    <property type="gene ID" value="Hba_02989"/>
</dbReference>
<organism evidence="1 2">
    <name type="scientific">Heterorhabditis bacteriophora</name>
    <name type="common">Entomopathogenic nematode worm</name>
    <dbReference type="NCBI Taxonomy" id="37862"/>
    <lineage>
        <taxon>Eukaryota</taxon>
        <taxon>Metazoa</taxon>
        <taxon>Ecdysozoa</taxon>
        <taxon>Nematoda</taxon>
        <taxon>Chromadorea</taxon>
        <taxon>Rhabditida</taxon>
        <taxon>Rhabditina</taxon>
        <taxon>Rhabditomorpha</taxon>
        <taxon>Strongyloidea</taxon>
        <taxon>Heterorhabditidae</taxon>
        <taxon>Heterorhabditis</taxon>
    </lineage>
</organism>
<keyword evidence="1" id="KW-1185">Reference proteome</keyword>
<name>A0A1I7WDK7_HETBA</name>
<reference evidence="2" key="1">
    <citation type="submission" date="2016-11" db="UniProtKB">
        <authorList>
            <consortium name="WormBaseParasite"/>
        </authorList>
    </citation>
    <scope>IDENTIFICATION</scope>
</reference>
<dbReference type="Proteomes" id="UP000095283">
    <property type="component" value="Unplaced"/>
</dbReference>
<sequence>MVFLFLWISYAPAAFLGCGSSLSGVEPLFSVTRDNHGRLIDYHQVDRADTFSDYQRTSRRYSCVIQSQQTTSKDDWSVLIIAPLPKLGSRITAVIQKYYRINDICSNEPFAVSPLVEQYILLRKHINQSDKWVVTDNTRFSPVFPKPSKRFLTLPFNSCNFHEIPVHHQKFVGTIPARKFLAPVSKSNRITGQNHKSQILSWSDTTIFTNHPSNHRKFTFLRDNTNLLYWPQPVKSQSTIPFNTVIATNGCYE</sequence>
<evidence type="ECO:0000313" key="2">
    <source>
        <dbReference type="WBParaSite" id="Hba_02989"/>
    </source>
</evidence>
<evidence type="ECO:0000313" key="1">
    <source>
        <dbReference type="Proteomes" id="UP000095283"/>
    </source>
</evidence>